<dbReference type="RefSeq" id="XP_007775875.1">
    <property type="nucleotide sequence ID" value="XM_007777685.1"/>
</dbReference>
<feature type="region of interest" description="Disordered" evidence="1">
    <location>
        <begin position="1"/>
        <end position="42"/>
    </location>
</feature>
<sequence length="150" mass="16397">MSELWHDIKSATGGGVTKKSTKRKRATTTVTPKQKKQGRKARKTIAVTIGLPPDDNTIQAGVDEVDGSLVTIASLETREEKGYRLNVRPRAVAEAVPHSQILLPTKKEGNMSEAASEDDLIHLWHSLTNIQDLQAPAWETGYESNPALDS</sequence>
<evidence type="ECO:0000313" key="2">
    <source>
        <dbReference type="EMBL" id="EIW73945.1"/>
    </source>
</evidence>
<dbReference type="KEGG" id="cput:CONPUDRAFT_160544"/>
<dbReference type="Proteomes" id="UP000053558">
    <property type="component" value="Unassembled WGS sequence"/>
</dbReference>
<gene>
    <name evidence="2" type="ORF">CONPUDRAFT_160544</name>
</gene>
<evidence type="ECO:0000313" key="3">
    <source>
        <dbReference type="Proteomes" id="UP000053558"/>
    </source>
</evidence>
<keyword evidence="3" id="KW-1185">Reference proteome</keyword>
<dbReference type="AlphaFoldDB" id="R7SDI6"/>
<name>R7SDI6_CONPW</name>
<dbReference type="GeneID" id="19204313"/>
<accession>R7SDI6</accession>
<organism evidence="2 3">
    <name type="scientific">Coniophora puteana (strain RWD-64-598)</name>
    <name type="common">Brown rot fungus</name>
    <dbReference type="NCBI Taxonomy" id="741705"/>
    <lineage>
        <taxon>Eukaryota</taxon>
        <taxon>Fungi</taxon>
        <taxon>Dikarya</taxon>
        <taxon>Basidiomycota</taxon>
        <taxon>Agaricomycotina</taxon>
        <taxon>Agaricomycetes</taxon>
        <taxon>Agaricomycetidae</taxon>
        <taxon>Boletales</taxon>
        <taxon>Coniophorineae</taxon>
        <taxon>Coniophoraceae</taxon>
        <taxon>Coniophora</taxon>
    </lineage>
</organism>
<protein>
    <submittedName>
        <fullName evidence="2">Uncharacterized protein</fullName>
    </submittedName>
</protein>
<feature type="compositionally biased region" description="Basic residues" evidence="1">
    <location>
        <begin position="33"/>
        <end position="42"/>
    </location>
</feature>
<dbReference type="EMBL" id="JH711598">
    <property type="protein sequence ID" value="EIW73945.1"/>
    <property type="molecule type" value="Genomic_DNA"/>
</dbReference>
<reference evidence="3" key="1">
    <citation type="journal article" date="2012" name="Science">
        <title>The Paleozoic origin of enzymatic lignin decomposition reconstructed from 31 fungal genomes.</title>
        <authorList>
            <person name="Floudas D."/>
            <person name="Binder M."/>
            <person name="Riley R."/>
            <person name="Barry K."/>
            <person name="Blanchette R.A."/>
            <person name="Henrissat B."/>
            <person name="Martinez A.T."/>
            <person name="Otillar R."/>
            <person name="Spatafora J.W."/>
            <person name="Yadav J.S."/>
            <person name="Aerts A."/>
            <person name="Benoit I."/>
            <person name="Boyd A."/>
            <person name="Carlson A."/>
            <person name="Copeland A."/>
            <person name="Coutinho P.M."/>
            <person name="de Vries R.P."/>
            <person name="Ferreira P."/>
            <person name="Findley K."/>
            <person name="Foster B."/>
            <person name="Gaskell J."/>
            <person name="Glotzer D."/>
            <person name="Gorecki P."/>
            <person name="Heitman J."/>
            <person name="Hesse C."/>
            <person name="Hori C."/>
            <person name="Igarashi K."/>
            <person name="Jurgens J.A."/>
            <person name="Kallen N."/>
            <person name="Kersten P."/>
            <person name="Kohler A."/>
            <person name="Kuees U."/>
            <person name="Kumar T.K.A."/>
            <person name="Kuo A."/>
            <person name="LaButti K."/>
            <person name="Larrondo L.F."/>
            <person name="Lindquist E."/>
            <person name="Ling A."/>
            <person name="Lombard V."/>
            <person name="Lucas S."/>
            <person name="Lundell T."/>
            <person name="Martin R."/>
            <person name="McLaughlin D.J."/>
            <person name="Morgenstern I."/>
            <person name="Morin E."/>
            <person name="Murat C."/>
            <person name="Nagy L.G."/>
            <person name="Nolan M."/>
            <person name="Ohm R.A."/>
            <person name="Patyshakuliyeva A."/>
            <person name="Rokas A."/>
            <person name="Ruiz-Duenas F.J."/>
            <person name="Sabat G."/>
            <person name="Salamov A."/>
            <person name="Samejima M."/>
            <person name="Schmutz J."/>
            <person name="Slot J.C."/>
            <person name="St John F."/>
            <person name="Stenlid J."/>
            <person name="Sun H."/>
            <person name="Sun S."/>
            <person name="Syed K."/>
            <person name="Tsang A."/>
            <person name="Wiebenga A."/>
            <person name="Young D."/>
            <person name="Pisabarro A."/>
            <person name="Eastwood D.C."/>
            <person name="Martin F."/>
            <person name="Cullen D."/>
            <person name="Grigoriev I.V."/>
            <person name="Hibbett D.S."/>
        </authorList>
    </citation>
    <scope>NUCLEOTIDE SEQUENCE [LARGE SCALE GENOMIC DNA]</scope>
    <source>
        <strain evidence="3">RWD-64-598 SS2</strain>
    </source>
</reference>
<proteinExistence type="predicted"/>
<evidence type="ECO:0000256" key="1">
    <source>
        <dbReference type="SAM" id="MobiDB-lite"/>
    </source>
</evidence>